<feature type="transmembrane region" description="Helical" evidence="1">
    <location>
        <begin position="301"/>
        <end position="321"/>
    </location>
</feature>
<protein>
    <recommendedName>
        <fullName evidence="4">ABC transporter permease</fullName>
    </recommendedName>
</protein>
<organism evidence="2 3">
    <name type="scientific">Kroppenstedtia guangzhouensis</name>
    <dbReference type="NCBI Taxonomy" id="1274356"/>
    <lineage>
        <taxon>Bacteria</taxon>
        <taxon>Bacillati</taxon>
        <taxon>Bacillota</taxon>
        <taxon>Bacilli</taxon>
        <taxon>Bacillales</taxon>
        <taxon>Thermoactinomycetaceae</taxon>
        <taxon>Kroppenstedtia</taxon>
    </lineage>
</organism>
<keyword evidence="1" id="KW-0812">Transmembrane</keyword>
<dbReference type="EMBL" id="BMEX01000002">
    <property type="protein sequence ID" value="GGA37194.1"/>
    <property type="molecule type" value="Genomic_DNA"/>
</dbReference>
<feature type="transmembrane region" description="Helical" evidence="1">
    <location>
        <begin position="269"/>
        <end position="289"/>
    </location>
</feature>
<feature type="transmembrane region" description="Helical" evidence="1">
    <location>
        <begin position="220"/>
        <end position="240"/>
    </location>
</feature>
<evidence type="ECO:0008006" key="4">
    <source>
        <dbReference type="Google" id="ProtNLM"/>
    </source>
</evidence>
<feature type="transmembrane region" description="Helical" evidence="1">
    <location>
        <begin position="76"/>
        <end position="97"/>
    </location>
</feature>
<evidence type="ECO:0000256" key="1">
    <source>
        <dbReference type="SAM" id="Phobius"/>
    </source>
</evidence>
<keyword evidence="3" id="KW-1185">Reference proteome</keyword>
<sequence>MPVAFLMLLLILAVFLPVLLVLLNGLSLPLHQQFGATLLYAVVLSCAILVGMVWQQAIHLLASWAAKGRTASVQRLFHGALFLSSVFVGLSWGGWILQRGWDIWSAPLPGTLFSKTVLSWATESGTWLADVGLLLGWLSGLLVWVGLLFHFDSKQRADDASERVWLSSLSFPRLQLFSVAALEWRRGFRDAETHFHTTVSLFFLALVGGIIRLGDWNLYLPLYEMILFFGLPFLLSIYPLMARGRDVSARDGFRLLPLPTHIYIGGKMLPYLTALPLMAWLLLIALQILVGLPLPSLTKSLSFLMHALLFLATAFVVGTALPSDESKFTGKWMVNLVFVSVCLPLFYGTGVLQARWSTGVYAAAVLAYVLIAYLVAFLLERGREHA</sequence>
<evidence type="ECO:0000313" key="2">
    <source>
        <dbReference type="EMBL" id="GGA37194.1"/>
    </source>
</evidence>
<feature type="transmembrane region" description="Helical" evidence="1">
    <location>
        <begin position="37"/>
        <end position="55"/>
    </location>
</feature>
<reference evidence="3" key="1">
    <citation type="journal article" date="2019" name="Int. J. Syst. Evol. Microbiol.">
        <title>The Global Catalogue of Microorganisms (GCM) 10K type strain sequencing project: providing services to taxonomists for standard genome sequencing and annotation.</title>
        <authorList>
            <consortium name="The Broad Institute Genomics Platform"/>
            <consortium name="The Broad Institute Genome Sequencing Center for Infectious Disease"/>
            <person name="Wu L."/>
            <person name="Ma J."/>
        </authorList>
    </citation>
    <scope>NUCLEOTIDE SEQUENCE [LARGE SCALE GENOMIC DNA]</scope>
    <source>
        <strain evidence="3">CGMCC 1.12404</strain>
    </source>
</reference>
<name>A0ABQ1G535_9BACL</name>
<proteinExistence type="predicted"/>
<feature type="transmembrane region" description="Helical" evidence="1">
    <location>
        <begin position="127"/>
        <end position="149"/>
    </location>
</feature>
<keyword evidence="1" id="KW-0472">Membrane</keyword>
<feature type="transmembrane region" description="Helical" evidence="1">
    <location>
        <begin position="360"/>
        <end position="379"/>
    </location>
</feature>
<accession>A0ABQ1G535</accession>
<comment type="caution">
    <text evidence="2">The sequence shown here is derived from an EMBL/GenBank/DDBJ whole genome shotgun (WGS) entry which is preliminary data.</text>
</comment>
<feature type="transmembrane region" description="Helical" evidence="1">
    <location>
        <begin position="195"/>
        <end position="214"/>
    </location>
</feature>
<dbReference type="Proteomes" id="UP000617979">
    <property type="component" value="Unassembled WGS sequence"/>
</dbReference>
<feature type="transmembrane region" description="Helical" evidence="1">
    <location>
        <begin position="333"/>
        <end position="354"/>
    </location>
</feature>
<evidence type="ECO:0000313" key="3">
    <source>
        <dbReference type="Proteomes" id="UP000617979"/>
    </source>
</evidence>
<keyword evidence="1" id="KW-1133">Transmembrane helix</keyword>
<gene>
    <name evidence="2" type="ORF">GCM10007416_07630</name>
</gene>